<keyword evidence="3" id="KW-1185">Reference proteome</keyword>
<dbReference type="Gene3D" id="1.10.10.10">
    <property type="entry name" value="Winged helix-like DNA-binding domain superfamily/Winged helix DNA-binding domain"/>
    <property type="match status" value="1"/>
</dbReference>
<reference evidence="2 3" key="1">
    <citation type="submission" date="2020-08" db="EMBL/GenBank/DDBJ databases">
        <title>Winkia gen. nov., sp. nov., isolated from faeces of the Anser albifrons in China.</title>
        <authorList>
            <person name="Liu Q."/>
        </authorList>
    </citation>
    <scope>NUCLEOTIDE SEQUENCE [LARGE SCALE GENOMIC DNA]</scope>
    <source>
        <strain evidence="2 3">C62</strain>
    </source>
</reference>
<dbReference type="InterPro" id="IPR036388">
    <property type="entry name" value="WH-like_DNA-bd_sf"/>
</dbReference>
<protein>
    <submittedName>
        <fullName evidence="2">Winged helix-turn-helix transcriptional regulator</fullName>
    </submittedName>
</protein>
<dbReference type="SUPFAM" id="SSF46785">
    <property type="entry name" value="Winged helix' DNA-binding domain"/>
    <property type="match status" value="1"/>
</dbReference>
<feature type="domain" description="HTH arsR-type" evidence="1">
    <location>
        <begin position="86"/>
        <end position="163"/>
    </location>
</feature>
<dbReference type="CDD" id="cd00090">
    <property type="entry name" value="HTH_ARSR"/>
    <property type="match status" value="1"/>
</dbReference>
<dbReference type="GO" id="GO:0003700">
    <property type="term" value="F:DNA-binding transcription factor activity"/>
    <property type="evidence" value="ECO:0007669"/>
    <property type="project" value="InterPro"/>
</dbReference>
<proteinExistence type="predicted"/>
<dbReference type="InterPro" id="IPR036390">
    <property type="entry name" value="WH_DNA-bd_sf"/>
</dbReference>
<dbReference type="Proteomes" id="UP000627538">
    <property type="component" value="Unassembled WGS sequence"/>
</dbReference>
<dbReference type="AlphaFoldDB" id="A0A8I0KR09"/>
<dbReference type="EMBL" id="JACRUO010000001">
    <property type="protein sequence ID" value="MBD3688972.1"/>
    <property type="molecule type" value="Genomic_DNA"/>
</dbReference>
<organism evidence="2 3">
    <name type="scientific">Nanchangia anserum</name>
    <dbReference type="NCBI Taxonomy" id="2692125"/>
    <lineage>
        <taxon>Bacteria</taxon>
        <taxon>Bacillati</taxon>
        <taxon>Actinomycetota</taxon>
        <taxon>Actinomycetes</taxon>
        <taxon>Actinomycetales</taxon>
        <taxon>Actinomycetaceae</taxon>
        <taxon>Nanchangia</taxon>
    </lineage>
</organism>
<dbReference type="InterPro" id="IPR001845">
    <property type="entry name" value="HTH_ArsR_DNA-bd_dom"/>
</dbReference>
<dbReference type="InterPro" id="IPR011991">
    <property type="entry name" value="ArsR-like_HTH"/>
</dbReference>
<dbReference type="SMART" id="SM00418">
    <property type="entry name" value="HTH_ARSR"/>
    <property type="match status" value="1"/>
</dbReference>
<gene>
    <name evidence="2" type="ORF">H8R10_01825</name>
</gene>
<dbReference type="Pfam" id="PF12840">
    <property type="entry name" value="HTH_20"/>
    <property type="match status" value="1"/>
</dbReference>
<sequence length="166" mass="17868">MDALARRVEKLESDRIEEPPQVRVGALAQNHDDNIWALEWLKARSQGSGAVMIVGNVVAPEGAAASWQQDADVDDLLESDWSQAAECLSALAHPVRLRILQAVIRGRSTAKELAELDGVGSVGQVYHHLRALTAAGWLTTKAGGAHQIPAPRRVPLLVAILAGEHR</sequence>
<evidence type="ECO:0000313" key="3">
    <source>
        <dbReference type="Proteomes" id="UP000627538"/>
    </source>
</evidence>
<name>A0A8I0KR09_9ACTO</name>
<comment type="caution">
    <text evidence="2">The sequence shown here is derived from an EMBL/GenBank/DDBJ whole genome shotgun (WGS) entry which is preliminary data.</text>
</comment>
<accession>A0A8I0KR09</accession>
<evidence type="ECO:0000259" key="1">
    <source>
        <dbReference type="SMART" id="SM00418"/>
    </source>
</evidence>
<evidence type="ECO:0000313" key="2">
    <source>
        <dbReference type="EMBL" id="MBD3688972.1"/>
    </source>
</evidence>